<accession>A0A1Z3N933</accession>
<feature type="transmembrane region" description="Helical" evidence="4">
    <location>
        <begin position="252"/>
        <end position="273"/>
    </location>
</feature>
<keyword evidence="2 4" id="KW-1133">Transmembrane helix</keyword>
<feature type="transmembrane region" description="Helical" evidence="4">
    <location>
        <begin position="164"/>
        <end position="184"/>
    </location>
</feature>
<evidence type="ECO:0000313" key="6">
    <source>
        <dbReference type="Proteomes" id="UP000197003"/>
    </source>
</evidence>
<dbReference type="AlphaFoldDB" id="A0A1Z3N933"/>
<evidence type="ECO:0000256" key="3">
    <source>
        <dbReference type="ARBA" id="ARBA00023136"/>
    </source>
</evidence>
<dbReference type="Pfam" id="PF07690">
    <property type="entry name" value="MFS_1"/>
    <property type="match status" value="1"/>
</dbReference>
<evidence type="ECO:0000256" key="1">
    <source>
        <dbReference type="ARBA" id="ARBA00022692"/>
    </source>
</evidence>
<feature type="transmembrane region" description="Helical" evidence="4">
    <location>
        <begin position="140"/>
        <end position="158"/>
    </location>
</feature>
<feature type="transmembrane region" description="Helical" evidence="4">
    <location>
        <begin position="308"/>
        <end position="332"/>
    </location>
</feature>
<evidence type="ECO:0000256" key="4">
    <source>
        <dbReference type="SAM" id="Phobius"/>
    </source>
</evidence>
<keyword evidence="1 4" id="KW-0812">Transmembrane</keyword>
<dbReference type="PANTHER" id="PTHR23526">
    <property type="entry name" value="INTEGRAL MEMBRANE TRANSPORT PROTEIN-RELATED"/>
    <property type="match status" value="1"/>
</dbReference>
<dbReference type="InterPro" id="IPR052528">
    <property type="entry name" value="Sugar_transport-like"/>
</dbReference>
<feature type="transmembrane region" description="Helical" evidence="4">
    <location>
        <begin position="285"/>
        <end position="302"/>
    </location>
</feature>
<feature type="transmembrane region" description="Helical" evidence="4">
    <location>
        <begin position="39"/>
        <end position="59"/>
    </location>
</feature>
<dbReference type="PANTHER" id="PTHR23526:SF2">
    <property type="entry name" value="MAJOR FACILITATOR SUPERFAMILY (MFS) PROFILE DOMAIN-CONTAINING PROTEIN"/>
    <property type="match status" value="1"/>
</dbReference>
<feature type="transmembrane region" description="Helical" evidence="4">
    <location>
        <begin position="222"/>
        <end position="240"/>
    </location>
</feature>
<evidence type="ECO:0000313" key="5">
    <source>
        <dbReference type="EMBL" id="ASD63945.1"/>
    </source>
</evidence>
<dbReference type="EMBL" id="CP020946">
    <property type="protein sequence ID" value="ASD63945.1"/>
    <property type="molecule type" value="Genomic_DNA"/>
</dbReference>
<feature type="transmembrane region" description="Helical" evidence="4">
    <location>
        <begin position="375"/>
        <end position="395"/>
    </location>
</feature>
<reference evidence="5 6" key="1">
    <citation type="submission" date="2017-04" db="EMBL/GenBank/DDBJ databases">
        <title>Whole genome sequence of Bdellovibrio bacteriovorus strain SSB218315.</title>
        <authorList>
            <person name="Oyedara O."/>
            <person name="Rodriguez-Perez M.A."/>
        </authorList>
    </citation>
    <scope>NUCLEOTIDE SEQUENCE [LARGE SCALE GENOMIC DNA]</scope>
    <source>
        <strain evidence="5 6">SSB218315</strain>
    </source>
</reference>
<dbReference type="Gene3D" id="1.20.1250.20">
    <property type="entry name" value="MFS general substrate transporter like domains"/>
    <property type="match status" value="1"/>
</dbReference>
<dbReference type="InterPro" id="IPR011701">
    <property type="entry name" value="MFS"/>
</dbReference>
<proteinExistence type="predicted"/>
<dbReference type="Proteomes" id="UP000197003">
    <property type="component" value="Chromosome"/>
</dbReference>
<gene>
    <name evidence="5" type="ORF">B9G79_10380</name>
</gene>
<dbReference type="GO" id="GO:0022857">
    <property type="term" value="F:transmembrane transporter activity"/>
    <property type="evidence" value="ECO:0007669"/>
    <property type="project" value="InterPro"/>
</dbReference>
<evidence type="ECO:0000256" key="2">
    <source>
        <dbReference type="ARBA" id="ARBA00022989"/>
    </source>
</evidence>
<feature type="transmembrane region" description="Helical" evidence="4">
    <location>
        <begin position="98"/>
        <end position="119"/>
    </location>
</feature>
<name>A0A1Z3N933_BDEBC</name>
<feature type="transmembrane region" description="Helical" evidence="4">
    <location>
        <begin position="344"/>
        <end position="363"/>
    </location>
</feature>
<protein>
    <submittedName>
        <fullName evidence="5">Permease</fullName>
    </submittedName>
</protein>
<keyword evidence="3 4" id="KW-0472">Membrane</keyword>
<organism evidence="5 6">
    <name type="scientific">Bdellovibrio bacteriovorus</name>
    <dbReference type="NCBI Taxonomy" id="959"/>
    <lineage>
        <taxon>Bacteria</taxon>
        <taxon>Pseudomonadati</taxon>
        <taxon>Bdellovibrionota</taxon>
        <taxon>Bdellovibrionia</taxon>
        <taxon>Bdellovibrionales</taxon>
        <taxon>Pseudobdellovibrionaceae</taxon>
        <taxon>Bdellovibrio</taxon>
    </lineage>
</organism>
<dbReference type="RefSeq" id="WP_088565447.1">
    <property type="nucleotide sequence ID" value="NZ_CP020946.1"/>
</dbReference>
<feature type="transmembrane region" description="Helical" evidence="4">
    <location>
        <begin position="71"/>
        <end position="92"/>
    </location>
</feature>
<dbReference type="InterPro" id="IPR036259">
    <property type="entry name" value="MFS_trans_sf"/>
</dbReference>
<sequence>MRERSLRLSLFDAFLCSLMIGAGETYLPAYSLSIGMGEIFAGILSTLPIVSGAFLQLITPRGLQRIRSHKNWVVASATLQALTFIPLIYFSATKAPNFWMLFLILSLYWGSGFAAGPAWNYWMGRLVQVEEGSRYFAKRARVSQIGILLGLIGGGVALHNNVEIGPFSSVFTMLFVFAFACRLVSSFILSSQYFDPAWNKEPKLGFRASWKVFWANKSKRQFFFYLAPFQAAVFVSSPFVTPYMLAQVKMDYGAYMTAIGVLFIGKILTLTLIDRFRQNASGFNLLVFGAGAIVPLPAMWAVSSDMYFIFFLQFISGMAWAFVEVGLSLIFFKDIKHDEKVPMLTVYNLLNSLAIILGTYIGGKVLWVMGEKVSSYYAVFILGSLVRGAGFYPLYRYVRSHLNVSDRLREDLSPEKAS</sequence>
<dbReference type="SUPFAM" id="SSF103473">
    <property type="entry name" value="MFS general substrate transporter"/>
    <property type="match status" value="1"/>
</dbReference>
<dbReference type="OrthoDB" id="9772882at2"/>